<dbReference type="Proteomes" id="UP001207736">
    <property type="component" value="Unassembled WGS sequence"/>
</dbReference>
<dbReference type="Pfam" id="PF14219">
    <property type="entry name" value="DUF4328"/>
    <property type="match status" value="1"/>
</dbReference>
<evidence type="ECO:0000256" key="1">
    <source>
        <dbReference type="SAM" id="Phobius"/>
    </source>
</evidence>
<organism evidence="3 5">
    <name type="scientific">Capnocytophaga catalasegens</name>
    <dbReference type="NCBI Taxonomy" id="1004260"/>
    <lineage>
        <taxon>Bacteria</taxon>
        <taxon>Pseudomonadati</taxon>
        <taxon>Bacteroidota</taxon>
        <taxon>Flavobacteriia</taxon>
        <taxon>Flavobacteriales</taxon>
        <taxon>Flavobacteriaceae</taxon>
        <taxon>Capnocytophaga</taxon>
    </lineage>
</organism>
<keyword evidence="6" id="KW-1185">Reference proteome</keyword>
<comment type="caution">
    <text evidence="3">The sequence shown here is derived from an EMBL/GenBank/DDBJ whole genome shotgun (WGS) entry which is preliminary data.</text>
</comment>
<sequence>MKLLKNNEKRAKNVILVFKIIIGYFFVMPFLNYYEYNSIKRIAQGEEFLEESKLIFEIIDYSTLIISFILTLICAIFFILWFRRAYYNLSQLVLNVSYSDGWAAGAWFVPIVNLFRPYKIMKELYEKTESLFIKKNIKFESDFKSNSVLIWWIFWIASYITGNIVYHFEKSDNYSIEDLQNIPIFYTIENVFTIIAAVFAIKVIKNYALSEPLLHKIEGDEKDIV</sequence>
<accession>A0AAV5AVB9</accession>
<evidence type="ECO:0000259" key="2">
    <source>
        <dbReference type="Pfam" id="PF14219"/>
    </source>
</evidence>
<feature type="transmembrane region" description="Helical" evidence="1">
    <location>
        <begin position="184"/>
        <end position="204"/>
    </location>
</feature>
<feature type="transmembrane region" description="Helical" evidence="1">
    <location>
        <begin position="14"/>
        <end position="34"/>
    </location>
</feature>
<evidence type="ECO:0000313" key="4">
    <source>
        <dbReference type="EMBL" id="GJM52532.1"/>
    </source>
</evidence>
<evidence type="ECO:0000313" key="3">
    <source>
        <dbReference type="EMBL" id="GJM49382.1"/>
    </source>
</evidence>
<keyword evidence="1" id="KW-0812">Transmembrane</keyword>
<keyword evidence="1" id="KW-0472">Membrane</keyword>
<keyword evidence="1" id="KW-1133">Transmembrane helix</keyword>
<protein>
    <recommendedName>
        <fullName evidence="2">DUF4328 domain-containing protein</fullName>
    </recommendedName>
</protein>
<dbReference type="InterPro" id="IPR025565">
    <property type="entry name" value="DUF4328"/>
</dbReference>
<evidence type="ECO:0000313" key="5">
    <source>
        <dbReference type="Proteomes" id="UP001207736"/>
    </source>
</evidence>
<evidence type="ECO:0000313" key="6">
    <source>
        <dbReference type="Proteomes" id="UP001208692"/>
    </source>
</evidence>
<dbReference type="AlphaFoldDB" id="A0AAV5AVB9"/>
<dbReference type="Proteomes" id="UP001208692">
    <property type="component" value="Unassembled WGS sequence"/>
</dbReference>
<proteinExistence type="predicted"/>
<name>A0AAV5AVB9_9FLAO</name>
<gene>
    <name evidence="3" type="ORF">RCZ15_03570</name>
    <name evidence="4" type="ORF">RCZ16_08490</name>
</gene>
<dbReference type="EMBL" id="BQKB01000013">
    <property type="protein sequence ID" value="GJM52532.1"/>
    <property type="molecule type" value="Genomic_DNA"/>
</dbReference>
<feature type="transmembrane region" description="Helical" evidence="1">
    <location>
        <begin position="54"/>
        <end position="81"/>
    </location>
</feature>
<feature type="domain" description="DUF4328" evidence="2">
    <location>
        <begin position="62"/>
        <end position="207"/>
    </location>
</feature>
<dbReference type="RefSeq" id="WP_264845974.1">
    <property type="nucleotide sequence ID" value="NZ_BPMA01000016.1"/>
</dbReference>
<feature type="transmembrane region" description="Helical" evidence="1">
    <location>
        <begin position="148"/>
        <end position="168"/>
    </location>
</feature>
<dbReference type="EMBL" id="BQKA01000006">
    <property type="protein sequence ID" value="GJM49382.1"/>
    <property type="molecule type" value="Genomic_DNA"/>
</dbReference>
<reference evidence="3 6" key="1">
    <citation type="submission" date="2021-11" db="EMBL/GenBank/DDBJ databases">
        <title>Draft genome sequence of Capnocytophaga sp. strain KC07075 isolated from cat oral cavity.</title>
        <authorList>
            <person name="Suzuki M."/>
            <person name="Imaoka K."/>
            <person name="Kimura M."/>
            <person name="Morikawa S."/>
            <person name="Maeda K."/>
        </authorList>
    </citation>
    <scope>NUCLEOTIDE SEQUENCE</scope>
    <source>
        <strain evidence="3">KC07075</strain>
        <strain evidence="4 6">KC07079</strain>
    </source>
</reference>